<dbReference type="AlphaFoldDB" id="B4JMM9"/>
<keyword evidence="6 14" id="KW-0349">Heme</keyword>
<dbReference type="CDD" id="cd20628">
    <property type="entry name" value="CYP4"/>
    <property type="match status" value="1"/>
</dbReference>
<dbReference type="Proteomes" id="UP000001070">
    <property type="component" value="Unassembled WGS sequence"/>
</dbReference>
<dbReference type="FunFam" id="1.10.630.10:FF:000035">
    <property type="entry name" value="CYtochrome P450 family"/>
    <property type="match status" value="1"/>
</dbReference>
<dbReference type="InterPro" id="IPR001128">
    <property type="entry name" value="Cyt_P450"/>
</dbReference>
<dbReference type="STRING" id="7222.B4JMM9"/>
<dbReference type="OMA" id="RPEYIEY"/>
<dbReference type="eggNOG" id="KOG0157">
    <property type="taxonomic scope" value="Eukaryota"/>
</dbReference>
<keyword evidence="15" id="KW-1133">Transmembrane helix</keyword>
<protein>
    <submittedName>
        <fullName evidence="16">GH24654</fullName>
    </submittedName>
</protein>
<dbReference type="GO" id="GO:0004497">
    <property type="term" value="F:monooxygenase activity"/>
    <property type="evidence" value="ECO:0007669"/>
    <property type="project" value="UniProtKB-KW"/>
</dbReference>
<dbReference type="Pfam" id="PF00067">
    <property type="entry name" value="p450"/>
    <property type="match status" value="2"/>
</dbReference>
<dbReference type="PhylomeDB" id="B4JMM9"/>
<evidence type="ECO:0000256" key="8">
    <source>
        <dbReference type="ARBA" id="ARBA00022824"/>
    </source>
</evidence>
<evidence type="ECO:0000256" key="3">
    <source>
        <dbReference type="ARBA" id="ARBA00004174"/>
    </source>
</evidence>
<keyword evidence="10" id="KW-0560">Oxidoreductase</keyword>
<evidence type="ECO:0000256" key="12">
    <source>
        <dbReference type="ARBA" id="ARBA00023033"/>
    </source>
</evidence>
<evidence type="ECO:0000256" key="6">
    <source>
        <dbReference type="ARBA" id="ARBA00022617"/>
    </source>
</evidence>
<comment type="function">
    <text evidence="2">May be involved in the metabolism of insect hormones and in the breakdown of synthetic insecticides.</text>
</comment>
<dbReference type="GO" id="GO:0005789">
    <property type="term" value="C:endoplasmic reticulum membrane"/>
    <property type="evidence" value="ECO:0007669"/>
    <property type="project" value="UniProtKB-SubCell"/>
</dbReference>
<keyword evidence="11 14" id="KW-0408">Iron</keyword>
<dbReference type="GO" id="GO:0016705">
    <property type="term" value="F:oxidoreductase activity, acting on paired donors, with incorporation or reduction of molecular oxygen"/>
    <property type="evidence" value="ECO:0007669"/>
    <property type="project" value="InterPro"/>
</dbReference>
<gene>
    <name evidence="16" type="primary">Dgri\GH24654</name>
    <name evidence="16" type="ORF">Dgri_GH24654</name>
</gene>
<keyword evidence="12" id="KW-0503">Monooxygenase</keyword>
<dbReference type="HOGENOM" id="CLU_001570_5_1_1"/>
<evidence type="ECO:0000256" key="4">
    <source>
        <dbReference type="ARBA" id="ARBA00004406"/>
    </source>
</evidence>
<feature type="binding site" description="axial binding residue" evidence="14">
    <location>
        <position position="649"/>
    </location>
    <ligand>
        <name>heme</name>
        <dbReference type="ChEBI" id="CHEBI:30413"/>
    </ligand>
    <ligandPart>
        <name>Fe</name>
        <dbReference type="ChEBI" id="CHEBI:18248"/>
    </ligandPart>
</feature>
<evidence type="ECO:0000313" key="17">
    <source>
        <dbReference type="Proteomes" id="UP000001070"/>
    </source>
</evidence>
<keyword evidence="7 14" id="KW-0479">Metal-binding</keyword>
<proteinExistence type="inferred from homology"/>
<comment type="subcellular location">
    <subcellularLocation>
        <location evidence="4">Endoplasmic reticulum membrane</location>
        <topology evidence="4">Peripheral membrane protein</topology>
    </subcellularLocation>
    <subcellularLocation>
        <location evidence="3">Microsome membrane</location>
        <topology evidence="3">Peripheral membrane protein</topology>
    </subcellularLocation>
</comment>
<dbReference type="InterPro" id="IPR017972">
    <property type="entry name" value="Cyt_P450_CS"/>
</dbReference>
<feature type="transmembrane region" description="Helical" evidence="15">
    <location>
        <begin position="6"/>
        <end position="26"/>
    </location>
</feature>
<evidence type="ECO:0000256" key="14">
    <source>
        <dbReference type="PIRSR" id="PIRSR602401-1"/>
    </source>
</evidence>
<dbReference type="EMBL" id="CH916371">
    <property type="protein sequence ID" value="EDV91972.1"/>
    <property type="molecule type" value="Genomic_DNA"/>
</dbReference>
<dbReference type="InterPro" id="IPR002401">
    <property type="entry name" value="Cyt_P450_E_grp-I"/>
</dbReference>
<reference evidence="16 17" key="1">
    <citation type="journal article" date="2007" name="Nature">
        <title>Evolution of genes and genomes on the Drosophila phylogeny.</title>
        <authorList>
            <consortium name="Drosophila 12 Genomes Consortium"/>
            <person name="Clark A.G."/>
            <person name="Eisen M.B."/>
            <person name="Smith D.R."/>
            <person name="Bergman C.M."/>
            <person name="Oliver B."/>
            <person name="Markow T.A."/>
            <person name="Kaufman T.C."/>
            <person name="Kellis M."/>
            <person name="Gelbart W."/>
            <person name="Iyer V.N."/>
            <person name="Pollard D.A."/>
            <person name="Sackton T.B."/>
            <person name="Larracuente A.M."/>
            <person name="Singh N.D."/>
            <person name="Abad J.P."/>
            <person name="Abt D.N."/>
            <person name="Adryan B."/>
            <person name="Aguade M."/>
            <person name="Akashi H."/>
            <person name="Anderson W.W."/>
            <person name="Aquadro C.F."/>
            <person name="Ardell D.H."/>
            <person name="Arguello R."/>
            <person name="Artieri C.G."/>
            <person name="Barbash D.A."/>
            <person name="Barker D."/>
            <person name="Barsanti P."/>
            <person name="Batterham P."/>
            <person name="Batzoglou S."/>
            <person name="Begun D."/>
            <person name="Bhutkar A."/>
            <person name="Blanco E."/>
            <person name="Bosak S.A."/>
            <person name="Bradley R.K."/>
            <person name="Brand A.D."/>
            <person name="Brent M.R."/>
            <person name="Brooks A.N."/>
            <person name="Brown R.H."/>
            <person name="Butlin R.K."/>
            <person name="Caggese C."/>
            <person name="Calvi B.R."/>
            <person name="Bernardo de Carvalho A."/>
            <person name="Caspi A."/>
            <person name="Castrezana S."/>
            <person name="Celniker S.E."/>
            <person name="Chang J.L."/>
            <person name="Chapple C."/>
            <person name="Chatterji S."/>
            <person name="Chinwalla A."/>
            <person name="Civetta A."/>
            <person name="Clifton S.W."/>
            <person name="Comeron J.M."/>
            <person name="Costello J.C."/>
            <person name="Coyne J.A."/>
            <person name="Daub J."/>
            <person name="David R.G."/>
            <person name="Delcher A.L."/>
            <person name="Delehaunty K."/>
            <person name="Do C.B."/>
            <person name="Ebling H."/>
            <person name="Edwards K."/>
            <person name="Eickbush T."/>
            <person name="Evans J.D."/>
            <person name="Filipski A."/>
            <person name="Findeiss S."/>
            <person name="Freyhult E."/>
            <person name="Fulton L."/>
            <person name="Fulton R."/>
            <person name="Garcia A.C."/>
            <person name="Gardiner A."/>
            <person name="Garfield D.A."/>
            <person name="Garvin B.E."/>
            <person name="Gibson G."/>
            <person name="Gilbert D."/>
            <person name="Gnerre S."/>
            <person name="Godfrey J."/>
            <person name="Good R."/>
            <person name="Gotea V."/>
            <person name="Gravely B."/>
            <person name="Greenberg A.J."/>
            <person name="Griffiths-Jones S."/>
            <person name="Gross S."/>
            <person name="Guigo R."/>
            <person name="Gustafson E.A."/>
            <person name="Haerty W."/>
            <person name="Hahn M.W."/>
            <person name="Halligan D.L."/>
            <person name="Halpern A.L."/>
            <person name="Halter G.M."/>
            <person name="Han M.V."/>
            <person name="Heger A."/>
            <person name="Hillier L."/>
            <person name="Hinrichs A.S."/>
            <person name="Holmes I."/>
            <person name="Hoskins R.A."/>
            <person name="Hubisz M.J."/>
            <person name="Hultmark D."/>
            <person name="Huntley M.A."/>
            <person name="Jaffe D.B."/>
            <person name="Jagadeeshan S."/>
            <person name="Jeck W.R."/>
            <person name="Johnson J."/>
            <person name="Jones C.D."/>
            <person name="Jordan W.C."/>
            <person name="Karpen G.H."/>
            <person name="Kataoka E."/>
            <person name="Keightley P.D."/>
            <person name="Kheradpour P."/>
            <person name="Kirkness E.F."/>
            <person name="Koerich L.B."/>
            <person name="Kristiansen K."/>
            <person name="Kudrna D."/>
            <person name="Kulathinal R.J."/>
            <person name="Kumar S."/>
            <person name="Kwok R."/>
            <person name="Lander E."/>
            <person name="Langley C.H."/>
            <person name="Lapoint R."/>
            <person name="Lazzaro B.P."/>
            <person name="Lee S.J."/>
            <person name="Levesque L."/>
            <person name="Li R."/>
            <person name="Lin C.F."/>
            <person name="Lin M.F."/>
            <person name="Lindblad-Toh K."/>
            <person name="Llopart A."/>
            <person name="Long M."/>
            <person name="Low L."/>
            <person name="Lozovsky E."/>
            <person name="Lu J."/>
            <person name="Luo M."/>
            <person name="Machado C.A."/>
            <person name="Makalowski W."/>
            <person name="Marzo M."/>
            <person name="Matsuda M."/>
            <person name="Matzkin L."/>
            <person name="McAllister B."/>
            <person name="McBride C.S."/>
            <person name="McKernan B."/>
            <person name="McKernan K."/>
            <person name="Mendez-Lago M."/>
            <person name="Minx P."/>
            <person name="Mollenhauer M.U."/>
            <person name="Montooth K."/>
            <person name="Mount S.M."/>
            <person name="Mu X."/>
            <person name="Myers E."/>
            <person name="Negre B."/>
            <person name="Newfeld S."/>
            <person name="Nielsen R."/>
            <person name="Noor M.A."/>
            <person name="O'Grady P."/>
            <person name="Pachter L."/>
            <person name="Papaceit M."/>
            <person name="Parisi M.J."/>
            <person name="Parisi M."/>
            <person name="Parts L."/>
            <person name="Pedersen J.S."/>
            <person name="Pesole G."/>
            <person name="Phillippy A.M."/>
            <person name="Ponting C.P."/>
            <person name="Pop M."/>
            <person name="Porcelli D."/>
            <person name="Powell J.R."/>
            <person name="Prohaska S."/>
            <person name="Pruitt K."/>
            <person name="Puig M."/>
            <person name="Quesneville H."/>
            <person name="Ram K.R."/>
            <person name="Rand D."/>
            <person name="Rasmussen M.D."/>
            <person name="Reed L.K."/>
            <person name="Reenan R."/>
            <person name="Reily A."/>
            <person name="Remington K.A."/>
            <person name="Rieger T.T."/>
            <person name="Ritchie M.G."/>
            <person name="Robin C."/>
            <person name="Rogers Y.H."/>
            <person name="Rohde C."/>
            <person name="Rozas J."/>
            <person name="Rubenfield M.J."/>
            <person name="Ruiz A."/>
            <person name="Russo S."/>
            <person name="Salzberg S.L."/>
            <person name="Sanchez-Gracia A."/>
            <person name="Saranga D.J."/>
            <person name="Sato H."/>
            <person name="Schaeffer S.W."/>
            <person name="Schatz M.C."/>
            <person name="Schlenke T."/>
            <person name="Schwartz R."/>
            <person name="Segarra C."/>
            <person name="Singh R.S."/>
            <person name="Sirot L."/>
            <person name="Sirota M."/>
            <person name="Sisneros N.B."/>
            <person name="Smith C.D."/>
            <person name="Smith T.F."/>
            <person name="Spieth J."/>
            <person name="Stage D.E."/>
            <person name="Stark A."/>
            <person name="Stephan W."/>
            <person name="Strausberg R.L."/>
            <person name="Strempel S."/>
            <person name="Sturgill D."/>
            <person name="Sutton G."/>
            <person name="Sutton G.G."/>
            <person name="Tao W."/>
            <person name="Teichmann S."/>
            <person name="Tobari Y.N."/>
            <person name="Tomimura Y."/>
            <person name="Tsolas J.M."/>
            <person name="Valente V.L."/>
            <person name="Venter E."/>
            <person name="Venter J.C."/>
            <person name="Vicario S."/>
            <person name="Vieira F.G."/>
            <person name="Vilella A.J."/>
            <person name="Villasante A."/>
            <person name="Walenz B."/>
            <person name="Wang J."/>
            <person name="Wasserman M."/>
            <person name="Watts T."/>
            <person name="Wilson D."/>
            <person name="Wilson R.K."/>
            <person name="Wing R.A."/>
            <person name="Wolfner M.F."/>
            <person name="Wong A."/>
            <person name="Wong G.K."/>
            <person name="Wu C.I."/>
            <person name="Wu G."/>
            <person name="Yamamoto D."/>
            <person name="Yang H.P."/>
            <person name="Yang S.P."/>
            <person name="Yorke J.A."/>
            <person name="Yoshida K."/>
            <person name="Zdobnov E."/>
            <person name="Zhang P."/>
            <person name="Zhang Y."/>
            <person name="Zimin A.V."/>
            <person name="Baldwin J."/>
            <person name="Abdouelleil A."/>
            <person name="Abdulkadir J."/>
            <person name="Abebe A."/>
            <person name="Abera B."/>
            <person name="Abreu J."/>
            <person name="Acer S.C."/>
            <person name="Aftuck L."/>
            <person name="Alexander A."/>
            <person name="An P."/>
            <person name="Anderson E."/>
            <person name="Anderson S."/>
            <person name="Arachi H."/>
            <person name="Azer M."/>
            <person name="Bachantsang P."/>
            <person name="Barry A."/>
            <person name="Bayul T."/>
            <person name="Berlin A."/>
            <person name="Bessette D."/>
            <person name="Bloom T."/>
            <person name="Blye J."/>
            <person name="Boguslavskiy L."/>
            <person name="Bonnet C."/>
            <person name="Boukhgalter B."/>
            <person name="Bourzgui I."/>
            <person name="Brown A."/>
            <person name="Cahill P."/>
            <person name="Channer S."/>
            <person name="Cheshatsang Y."/>
            <person name="Chuda L."/>
            <person name="Citroen M."/>
            <person name="Collymore A."/>
            <person name="Cooke P."/>
            <person name="Costello M."/>
            <person name="D'Aco K."/>
            <person name="Daza R."/>
            <person name="De Haan G."/>
            <person name="DeGray S."/>
            <person name="DeMaso C."/>
            <person name="Dhargay N."/>
            <person name="Dooley K."/>
            <person name="Dooley E."/>
            <person name="Doricent M."/>
            <person name="Dorje P."/>
            <person name="Dorjee K."/>
            <person name="Dupes A."/>
            <person name="Elong R."/>
            <person name="Falk J."/>
            <person name="Farina A."/>
            <person name="Faro S."/>
            <person name="Ferguson D."/>
            <person name="Fisher S."/>
            <person name="Foley C.D."/>
            <person name="Franke A."/>
            <person name="Friedrich D."/>
            <person name="Gadbois L."/>
            <person name="Gearin G."/>
            <person name="Gearin C.R."/>
            <person name="Giannoukos G."/>
            <person name="Goode T."/>
            <person name="Graham J."/>
            <person name="Grandbois E."/>
            <person name="Grewal S."/>
            <person name="Gyaltsen K."/>
            <person name="Hafez N."/>
            <person name="Hagos B."/>
            <person name="Hall J."/>
            <person name="Henson C."/>
            <person name="Hollinger A."/>
            <person name="Honan T."/>
            <person name="Huard M.D."/>
            <person name="Hughes L."/>
            <person name="Hurhula B."/>
            <person name="Husby M.E."/>
            <person name="Kamat A."/>
            <person name="Kanga B."/>
            <person name="Kashin S."/>
            <person name="Khazanovich D."/>
            <person name="Kisner P."/>
            <person name="Lance K."/>
            <person name="Lara M."/>
            <person name="Lee W."/>
            <person name="Lennon N."/>
            <person name="Letendre F."/>
            <person name="LeVine R."/>
            <person name="Lipovsky A."/>
            <person name="Liu X."/>
            <person name="Liu J."/>
            <person name="Liu S."/>
            <person name="Lokyitsang T."/>
            <person name="Lokyitsang Y."/>
            <person name="Lubonja R."/>
            <person name="Lui A."/>
            <person name="MacDonald P."/>
            <person name="Magnisalis V."/>
            <person name="Maru K."/>
            <person name="Matthews C."/>
            <person name="McCusker W."/>
            <person name="McDonough S."/>
            <person name="Mehta T."/>
            <person name="Meldrim J."/>
            <person name="Meneus L."/>
            <person name="Mihai O."/>
            <person name="Mihalev A."/>
            <person name="Mihova T."/>
            <person name="Mittelman R."/>
            <person name="Mlenga V."/>
            <person name="Montmayeur A."/>
            <person name="Mulrain L."/>
            <person name="Navidi A."/>
            <person name="Naylor J."/>
            <person name="Negash T."/>
            <person name="Nguyen T."/>
            <person name="Nguyen N."/>
            <person name="Nicol R."/>
            <person name="Norbu C."/>
            <person name="Norbu N."/>
            <person name="Novod N."/>
            <person name="O'Neill B."/>
            <person name="Osman S."/>
            <person name="Markiewicz E."/>
            <person name="Oyono O.L."/>
            <person name="Patti C."/>
            <person name="Phunkhang P."/>
            <person name="Pierre F."/>
            <person name="Priest M."/>
            <person name="Raghuraman S."/>
            <person name="Rege F."/>
            <person name="Reyes R."/>
            <person name="Rise C."/>
            <person name="Rogov P."/>
            <person name="Ross K."/>
            <person name="Ryan E."/>
            <person name="Settipalli S."/>
            <person name="Shea T."/>
            <person name="Sherpa N."/>
            <person name="Shi L."/>
            <person name="Shih D."/>
            <person name="Sparrow T."/>
            <person name="Spaulding J."/>
            <person name="Stalker J."/>
            <person name="Stange-Thomann N."/>
            <person name="Stavropoulos S."/>
            <person name="Stone C."/>
            <person name="Strader C."/>
            <person name="Tesfaye S."/>
            <person name="Thomson T."/>
            <person name="Thoulutsang Y."/>
            <person name="Thoulutsang D."/>
            <person name="Topham K."/>
            <person name="Topping I."/>
            <person name="Tsamla T."/>
            <person name="Vassiliev H."/>
            <person name="Vo A."/>
            <person name="Wangchuk T."/>
            <person name="Wangdi T."/>
            <person name="Weiand M."/>
            <person name="Wilkinson J."/>
            <person name="Wilson A."/>
            <person name="Yadav S."/>
            <person name="Young G."/>
            <person name="Yu Q."/>
            <person name="Zembek L."/>
            <person name="Zhong D."/>
            <person name="Zimmer A."/>
            <person name="Zwirko Z."/>
            <person name="Jaffe D.B."/>
            <person name="Alvarez P."/>
            <person name="Brockman W."/>
            <person name="Butler J."/>
            <person name="Chin C."/>
            <person name="Gnerre S."/>
            <person name="Grabherr M."/>
            <person name="Kleber M."/>
            <person name="Mauceli E."/>
            <person name="MacCallum I."/>
        </authorList>
    </citation>
    <scope>NUCLEOTIDE SEQUENCE [LARGE SCALE GENOMIC DNA]</scope>
    <source>
        <strain evidence="17">Tucson 15287-2541.00</strain>
    </source>
</reference>
<keyword evidence="15" id="KW-0812">Transmembrane</keyword>
<dbReference type="SMR" id="B4JMM9"/>
<keyword evidence="8" id="KW-0256">Endoplasmic reticulum</keyword>
<dbReference type="PRINTS" id="PR00385">
    <property type="entry name" value="P450"/>
</dbReference>
<dbReference type="GO" id="GO:0005506">
    <property type="term" value="F:iron ion binding"/>
    <property type="evidence" value="ECO:0007669"/>
    <property type="project" value="InterPro"/>
</dbReference>
<evidence type="ECO:0000256" key="11">
    <source>
        <dbReference type="ARBA" id="ARBA00023004"/>
    </source>
</evidence>
<evidence type="ECO:0000256" key="15">
    <source>
        <dbReference type="SAM" id="Phobius"/>
    </source>
</evidence>
<organism evidence="17">
    <name type="scientific">Drosophila grimshawi</name>
    <name type="common">Hawaiian fruit fly</name>
    <name type="synonym">Idiomyia grimshawi</name>
    <dbReference type="NCBI Taxonomy" id="7222"/>
    <lineage>
        <taxon>Eukaryota</taxon>
        <taxon>Metazoa</taxon>
        <taxon>Ecdysozoa</taxon>
        <taxon>Arthropoda</taxon>
        <taxon>Hexapoda</taxon>
        <taxon>Insecta</taxon>
        <taxon>Pterygota</taxon>
        <taxon>Neoptera</taxon>
        <taxon>Endopterygota</taxon>
        <taxon>Diptera</taxon>
        <taxon>Brachycera</taxon>
        <taxon>Muscomorpha</taxon>
        <taxon>Ephydroidea</taxon>
        <taxon>Drosophilidae</taxon>
        <taxon>Drosophila</taxon>
        <taxon>Hawaiian Drosophila</taxon>
    </lineage>
</organism>
<dbReference type="PROSITE" id="PS00086">
    <property type="entry name" value="CYTOCHROME_P450"/>
    <property type="match status" value="1"/>
</dbReference>
<evidence type="ECO:0000256" key="2">
    <source>
        <dbReference type="ARBA" id="ARBA00003690"/>
    </source>
</evidence>
<evidence type="ECO:0000256" key="5">
    <source>
        <dbReference type="ARBA" id="ARBA00010617"/>
    </source>
</evidence>
<evidence type="ECO:0000256" key="10">
    <source>
        <dbReference type="ARBA" id="ARBA00023002"/>
    </source>
</evidence>
<evidence type="ECO:0000256" key="1">
    <source>
        <dbReference type="ARBA" id="ARBA00001971"/>
    </source>
</evidence>
<dbReference type="GO" id="GO:0020037">
    <property type="term" value="F:heme binding"/>
    <property type="evidence" value="ECO:0007669"/>
    <property type="project" value="InterPro"/>
</dbReference>
<name>B4JMM9_DROGR</name>
<dbReference type="SUPFAM" id="SSF48264">
    <property type="entry name" value="Cytochrome P450"/>
    <property type="match status" value="2"/>
</dbReference>
<comment type="cofactor">
    <cofactor evidence="1 14">
        <name>heme</name>
        <dbReference type="ChEBI" id="CHEBI:30413"/>
    </cofactor>
</comment>
<evidence type="ECO:0000256" key="13">
    <source>
        <dbReference type="ARBA" id="ARBA00023136"/>
    </source>
</evidence>
<keyword evidence="13 15" id="KW-0472">Membrane</keyword>
<sequence>MSFSLPLIIAAVCIVLALATLSWLPLRSWLRRRRRAYELAALLPGPKTLPLLGNVNLFLGLEPSQVLLVIVELAEKYGDTFKLKMGFNFSFMMFKPRDVEVVLGSTFLLDKAMEYDFLSDWLNEGLLVSGGRKWHQRRKIITPAFHFRILESYVEIFERQTRQMLERLHQARGSDGTNLIELGHAAHLLTLDVICELDSPSLEGLLLVISSLLKFKHLIEVTRDLGSPPSLPLVGHAHHFIGKAPHELMQTIFNFLEKYGKDMTLKIWLGPELNLLMSNPEDLKIILGTLLFNDKAGEYKALEPWLKEGLLVSGGRKWHNRRKIITPAFHFKILEQYINIFQQQSVLLLSNLEKERRQQGQTGFNLYDWINLCTMDTICETAMGVSVNAQTNVDSEYVQAVKTISMVLHKRMFNIFYRFDLTYMLTPLARAEKRALNVLHNFTEKIIVQRREELLRAGQQDTEPQSAGDADVGAKRKMAFLDILLQSTIDDKPLTNMDIREEVDTFMFEGHDTTSSAIMFFFYNIATYPDCQRKCLDEIISVMGKDKESPVTYNMLNKLSYVDLCIKETLRMYPSVPLLGRKVLKECEINGKIIPAGSNIGISPLYLGRREDLFSDPNTFKPERFDVVTSAEKQNPYAYIPFSAGPRNCIGQKFAILEIKAVVANVLRHYEIEFVGNAAEPPVLIAELILRTKDPLMFKLKERVY</sequence>
<evidence type="ECO:0000313" key="16">
    <source>
        <dbReference type="EMBL" id="EDV91972.1"/>
    </source>
</evidence>
<keyword evidence="9" id="KW-0492">Microsome</keyword>
<dbReference type="PRINTS" id="PR00463">
    <property type="entry name" value="EP450I"/>
</dbReference>
<dbReference type="Gene3D" id="1.10.630.10">
    <property type="entry name" value="Cytochrome P450"/>
    <property type="match status" value="2"/>
</dbReference>
<accession>B4JMM9</accession>
<dbReference type="InParanoid" id="B4JMM9"/>
<dbReference type="InterPro" id="IPR050196">
    <property type="entry name" value="Cytochrome_P450_Monoox"/>
</dbReference>
<comment type="similarity">
    <text evidence="5">Belongs to the cytochrome P450 family.</text>
</comment>
<dbReference type="InterPro" id="IPR036396">
    <property type="entry name" value="Cyt_P450_sf"/>
</dbReference>
<evidence type="ECO:0000256" key="7">
    <source>
        <dbReference type="ARBA" id="ARBA00022723"/>
    </source>
</evidence>
<keyword evidence="17" id="KW-1185">Reference proteome</keyword>
<evidence type="ECO:0000256" key="9">
    <source>
        <dbReference type="ARBA" id="ARBA00022848"/>
    </source>
</evidence>
<dbReference type="OrthoDB" id="1470350at2759"/>
<dbReference type="PANTHER" id="PTHR24291">
    <property type="entry name" value="CYTOCHROME P450 FAMILY 4"/>
    <property type="match status" value="1"/>
</dbReference>
<dbReference type="FunCoup" id="B4JMM9">
    <property type="interactions" value="13"/>
</dbReference>
<dbReference type="PANTHER" id="PTHR24291:SF203">
    <property type="entry name" value="CYTOCHROME P450 4D1-RELATED"/>
    <property type="match status" value="1"/>
</dbReference>